<reference evidence="1 2" key="1">
    <citation type="submission" date="2017-05" db="EMBL/GenBank/DDBJ databases">
        <title>Comparative genomics and methylome analysis of the gut commensal Bifidobacterium breve.</title>
        <authorList>
            <person name="Bottacini F."/>
            <person name="Morrissey R."/>
            <person name="Roberts R.J."/>
            <person name="James K."/>
            <person name="van Breen J."/>
            <person name="Egan M."/>
            <person name="Lambert J."/>
            <person name="van Limpt K."/>
            <person name="Stanton C."/>
            <person name="Knol J."/>
            <person name="O' Connell Motherway M."/>
            <person name="van Sinderen D."/>
        </authorList>
    </citation>
    <scope>NUCLEOTIDE SEQUENCE [LARGE SCALE GENOMIC DNA]</scope>
    <source>
        <strain evidence="1 2">215W447a</strain>
    </source>
</reference>
<organism evidence="1 2">
    <name type="scientific">Bifidobacterium breve</name>
    <dbReference type="NCBI Taxonomy" id="1685"/>
    <lineage>
        <taxon>Bacteria</taxon>
        <taxon>Bacillati</taxon>
        <taxon>Actinomycetota</taxon>
        <taxon>Actinomycetes</taxon>
        <taxon>Bifidobacteriales</taxon>
        <taxon>Bifidobacteriaceae</taxon>
        <taxon>Bifidobacterium</taxon>
    </lineage>
</organism>
<dbReference type="AlphaFoldDB" id="A0A2K9B7V2"/>
<dbReference type="EMBL" id="CP021558">
    <property type="protein sequence ID" value="AUE03554.1"/>
    <property type="molecule type" value="Genomic_DNA"/>
</dbReference>
<name>A0A2K9B7V2_BIFBR</name>
<sequence>MSLLDDLNAGGGWRMPGATKWQRLRARKVDDPYSGEQTGEDWNHPDVLEFAGALSSSSSMRSPDALREETTSTAYLTSIDPSLDIMPGDRIRAMPDDGRCWEVSGYPSRDANAFTSWRPTIEIPLSEYRG</sequence>
<evidence type="ECO:0000313" key="1">
    <source>
        <dbReference type="EMBL" id="AUE03554.1"/>
    </source>
</evidence>
<evidence type="ECO:0000313" key="2">
    <source>
        <dbReference type="Proteomes" id="UP000232491"/>
    </source>
</evidence>
<accession>A0A2K9B7V2</accession>
<dbReference type="Proteomes" id="UP000232491">
    <property type="component" value="Chromosome"/>
</dbReference>
<protein>
    <submittedName>
        <fullName evidence="1">Uncharacterized protein</fullName>
    </submittedName>
</protein>
<dbReference type="RefSeq" id="WP_065453320.1">
    <property type="nucleotide sequence ID" value="NZ_BCXS01000012.1"/>
</dbReference>
<proteinExistence type="predicted"/>
<gene>
    <name evidence="1" type="ORF">BB215W447A_1546</name>
</gene>